<keyword evidence="6" id="KW-0648">Protein biosynthesis</keyword>
<dbReference type="InterPro" id="IPR013155">
    <property type="entry name" value="M/V/L/I-tRNA-synth_anticd-bd"/>
</dbReference>
<evidence type="ECO:0000256" key="6">
    <source>
        <dbReference type="ARBA" id="ARBA00022917"/>
    </source>
</evidence>
<reference evidence="10" key="1">
    <citation type="submission" date="2018-05" db="EMBL/GenBank/DDBJ databases">
        <authorList>
            <person name="Lanie J.A."/>
            <person name="Ng W.-L."/>
            <person name="Kazmierczak K.M."/>
            <person name="Andrzejewski T.M."/>
            <person name="Davidsen T.M."/>
            <person name="Wayne K.J."/>
            <person name="Tettelin H."/>
            <person name="Glass J.I."/>
            <person name="Rusch D."/>
            <person name="Podicherti R."/>
            <person name="Tsui H.-C.T."/>
            <person name="Winkler M.E."/>
        </authorList>
    </citation>
    <scope>NUCLEOTIDE SEQUENCE</scope>
</reference>
<dbReference type="PANTHER" id="PTHR43740:SF2">
    <property type="entry name" value="LEUCINE--TRNA LIGASE, MITOCHONDRIAL"/>
    <property type="match status" value="1"/>
</dbReference>
<dbReference type="FunFam" id="1.10.730.10:FF:000002">
    <property type="entry name" value="Leucine--tRNA ligase"/>
    <property type="match status" value="1"/>
</dbReference>
<evidence type="ECO:0000256" key="2">
    <source>
        <dbReference type="ARBA" id="ARBA00013164"/>
    </source>
</evidence>
<dbReference type="GO" id="GO:0004823">
    <property type="term" value="F:leucine-tRNA ligase activity"/>
    <property type="evidence" value="ECO:0007669"/>
    <property type="project" value="UniProtKB-EC"/>
</dbReference>
<keyword evidence="4" id="KW-0547">Nucleotide-binding</keyword>
<organism evidence="10">
    <name type="scientific">marine metagenome</name>
    <dbReference type="NCBI Taxonomy" id="408172"/>
    <lineage>
        <taxon>unclassified sequences</taxon>
        <taxon>metagenomes</taxon>
        <taxon>ecological metagenomes</taxon>
    </lineage>
</organism>
<evidence type="ECO:0000256" key="1">
    <source>
        <dbReference type="ARBA" id="ARBA00005594"/>
    </source>
</evidence>
<dbReference type="EC" id="6.1.1.4" evidence="2"/>
<dbReference type="PANTHER" id="PTHR43740">
    <property type="entry name" value="LEUCYL-TRNA SYNTHETASE"/>
    <property type="match status" value="1"/>
</dbReference>
<evidence type="ECO:0000256" key="8">
    <source>
        <dbReference type="ARBA" id="ARBA00047469"/>
    </source>
</evidence>
<feature type="domain" description="Methionyl/Valyl/Leucyl/Isoleucyl-tRNA synthetase anticodon-binding" evidence="9">
    <location>
        <begin position="50"/>
        <end position="166"/>
    </location>
</feature>
<protein>
    <recommendedName>
        <fullName evidence="2">leucine--tRNA ligase</fullName>
        <ecNumber evidence="2">6.1.1.4</ecNumber>
    </recommendedName>
</protein>
<comment type="catalytic activity">
    <reaction evidence="8">
        <text>tRNA(Leu) + L-leucine + ATP = L-leucyl-tRNA(Leu) + AMP + diphosphate</text>
        <dbReference type="Rhea" id="RHEA:11688"/>
        <dbReference type="Rhea" id="RHEA-COMP:9613"/>
        <dbReference type="Rhea" id="RHEA-COMP:9622"/>
        <dbReference type="ChEBI" id="CHEBI:30616"/>
        <dbReference type="ChEBI" id="CHEBI:33019"/>
        <dbReference type="ChEBI" id="CHEBI:57427"/>
        <dbReference type="ChEBI" id="CHEBI:78442"/>
        <dbReference type="ChEBI" id="CHEBI:78494"/>
        <dbReference type="ChEBI" id="CHEBI:456215"/>
        <dbReference type="EC" id="6.1.1.4"/>
    </reaction>
</comment>
<evidence type="ECO:0000256" key="7">
    <source>
        <dbReference type="ARBA" id="ARBA00023146"/>
    </source>
</evidence>
<dbReference type="EMBL" id="UINC01133562">
    <property type="protein sequence ID" value="SVD16567.1"/>
    <property type="molecule type" value="Genomic_DNA"/>
</dbReference>
<dbReference type="Pfam" id="PF08264">
    <property type="entry name" value="Anticodon_1"/>
    <property type="match status" value="1"/>
</dbReference>
<proteinExistence type="inferred from homology"/>
<keyword evidence="3" id="KW-0436">Ligase</keyword>
<feature type="non-terminal residue" evidence="10">
    <location>
        <position position="1"/>
    </location>
</feature>
<dbReference type="GO" id="GO:0005524">
    <property type="term" value="F:ATP binding"/>
    <property type="evidence" value="ECO:0007669"/>
    <property type="project" value="UniProtKB-KW"/>
</dbReference>
<dbReference type="InterPro" id="IPR009080">
    <property type="entry name" value="tRNAsynth_Ia_anticodon-bd"/>
</dbReference>
<dbReference type="GO" id="GO:0006429">
    <property type="term" value="P:leucyl-tRNA aminoacylation"/>
    <property type="evidence" value="ECO:0007669"/>
    <property type="project" value="InterPro"/>
</dbReference>
<keyword evidence="5" id="KW-0067">ATP-binding</keyword>
<evidence type="ECO:0000313" key="10">
    <source>
        <dbReference type="EMBL" id="SVD16567.1"/>
    </source>
</evidence>
<dbReference type="Gene3D" id="1.10.730.10">
    <property type="entry name" value="Isoleucyl-tRNA Synthetase, Domain 1"/>
    <property type="match status" value="1"/>
</dbReference>
<evidence type="ECO:0000256" key="5">
    <source>
        <dbReference type="ARBA" id="ARBA00022840"/>
    </source>
</evidence>
<evidence type="ECO:0000256" key="3">
    <source>
        <dbReference type="ARBA" id="ARBA00022598"/>
    </source>
</evidence>
<keyword evidence="7" id="KW-0030">Aminoacyl-tRNA synthetase</keyword>
<dbReference type="AlphaFoldDB" id="A0A382T507"/>
<comment type="similarity">
    <text evidence="1">Belongs to the class-I aminoacyl-tRNA synthetase family.</text>
</comment>
<dbReference type="InterPro" id="IPR002302">
    <property type="entry name" value="Leu-tRNA-ligase"/>
</dbReference>
<sequence length="205" mass="22817">GTLPWNENGLNGILRFYKRVWDLVIGMPVTATTQKCLPLSERQAMVKKIIHKAIKKCTTDLEDLRFNTMIANGLMEPVNSLLAVWSADIATTSEGKEALDTLIRLIAPTAPHLAEELWERIGHKQSVTAATWPTYDEALTVDETITLVVQVNGKVRDRLVVDADIDQESAKSLALELPNILTHLEGKTIQREVFVPGRLLNLVVD</sequence>
<accession>A0A382T507</accession>
<gene>
    <name evidence="10" type="ORF">METZ01_LOCUS369421</name>
</gene>
<dbReference type="SUPFAM" id="SSF47323">
    <property type="entry name" value="Anticodon-binding domain of a subclass of class I aminoacyl-tRNA synthetases"/>
    <property type="match status" value="1"/>
</dbReference>
<evidence type="ECO:0000256" key="4">
    <source>
        <dbReference type="ARBA" id="ARBA00022741"/>
    </source>
</evidence>
<name>A0A382T507_9ZZZZ</name>
<evidence type="ECO:0000259" key="9">
    <source>
        <dbReference type="Pfam" id="PF08264"/>
    </source>
</evidence>